<evidence type="ECO:0000313" key="2">
    <source>
        <dbReference type="EMBL" id="MFC4624884.1"/>
    </source>
</evidence>
<dbReference type="EMBL" id="JBHSEL010000048">
    <property type="protein sequence ID" value="MFC4624884.1"/>
    <property type="molecule type" value="Genomic_DNA"/>
</dbReference>
<reference evidence="3" key="1">
    <citation type="journal article" date="2019" name="Int. J. Syst. Evol. Microbiol.">
        <title>The Global Catalogue of Microorganisms (GCM) 10K type strain sequencing project: providing services to taxonomists for standard genome sequencing and annotation.</title>
        <authorList>
            <consortium name="The Broad Institute Genomics Platform"/>
            <consortium name="The Broad Institute Genome Sequencing Center for Infectious Disease"/>
            <person name="Wu L."/>
            <person name="Ma J."/>
        </authorList>
    </citation>
    <scope>NUCLEOTIDE SEQUENCE [LARGE SCALE GENOMIC DNA]</scope>
    <source>
        <strain evidence="3">CGMCC 1.15731</strain>
    </source>
</reference>
<accession>A0ABV9H3A1</accession>
<dbReference type="Gene3D" id="3.10.129.10">
    <property type="entry name" value="Hotdog Thioesterase"/>
    <property type="match status" value="1"/>
</dbReference>
<dbReference type="Pfam" id="PF01575">
    <property type="entry name" value="MaoC_dehydratas"/>
    <property type="match status" value="1"/>
</dbReference>
<feature type="domain" description="MaoC-like" evidence="1">
    <location>
        <begin position="9"/>
        <end position="116"/>
    </location>
</feature>
<dbReference type="InterPro" id="IPR002539">
    <property type="entry name" value="MaoC-like_dom"/>
</dbReference>
<dbReference type="Proteomes" id="UP001596042">
    <property type="component" value="Unassembled WGS sequence"/>
</dbReference>
<evidence type="ECO:0000313" key="3">
    <source>
        <dbReference type="Proteomes" id="UP001596042"/>
    </source>
</evidence>
<protein>
    <submittedName>
        <fullName evidence="2">MaoC family dehydratase</fullName>
    </submittedName>
</protein>
<dbReference type="PANTHER" id="PTHR43664">
    <property type="entry name" value="MONOAMINE OXIDASE-RELATED"/>
    <property type="match status" value="1"/>
</dbReference>
<sequence>MSTFDNYIGREVVLGEHLFTADDIITFALKYDPQPFHTDPEAARNSLFGGLCASGWHTTAVFMQLNVEFIKSVIKECIRNGETPPTFGPSPGIENLSWIKPVFAGDRLTYFQKVVSVRPLTSRPGWSMIAMTPRAINQHGEDVLRFDSAAMIRLPA</sequence>
<organism evidence="2 3">
    <name type="scientific">Daeguia caeni</name>
    <dbReference type="NCBI Taxonomy" id="439612"/>
    <lineage>
        <taxon>Bacteria</taxon>
        <taxon>Pseudomonadati</taxon>
        <taxon>Pseudomonadota</taxon>
        <taxon>Alphaproteobacteria</taxon>
        <taxon>Hyphomicrobiales</taxon>
        <taxon>Brucellaceae</taxon>
        <taxon>Daeguia</taxon>
    </lineage>
</organism>
<name>A0ABV9H3A1_9HYPH</name>
<gene>
    <name evidence="2" type="ORF">ACFO1V_06545</name>
</gene>
<keyword evidence="3" id="KW-1185">Reference proteome</keyword>
<dbReference type="SUPFAM" id="SSF54637">
    <property type="entry name" value="Thioesterase/thiol ester dehydrase-isomerase"/>
    <property type="match status" value="1"/>
</dbReference>
<dbReference type="CDD" id="cd03454">
    <property type="entry name" value="YdeM"/>
    <property type="match status" value="1"/>
</dbReference>
<dbReference type="InterPro" id="IPR052342">
    <property type="entry name" value="MCH/BMMD"/>
</dbReference>
<dbReference type="RefSeq" id="WP_374832875.1">
    <property type="nucleotide sequence ID" value="NZ_JBHEEZ010000019.1"/>
</dbReference>
<evidence type="ECO:0000259" key="1">
    <source>
        <dbReference type="Pfam" id="PF01575"/>
    </source>
</evidence>
<dbReference type="PANTHER" id="PTHR43664:SF1">
    <property type="entry name" value="BETA-METHYLMALYL-COA DEHYDRATASE"/>
    <property type="match status" value="1"/>
</dbReference>
<proteinExistence type="predicted"/>
<dbReference type="InterPro" id="IPR029069">
    <property type="entry name" value="HotDog_dom_sf"/>
</dbReference>
<comment type="caution">
    <text evidence="2">The sequence shown here is derived from an EMBL/GenBank/DDBJ whole genome shotgun (WGS) entry which is preliminary data.</text>
</comment>